<dbReference type="Gene3D" id="3.30.160.60">
    <property type="entry name" value="Classic Zinc Finger"/>
    <property type="match status" value="1"/>
</dbReference>
<feature type="region of interest" description="Disordered" evidence="2">
    <location>
        <begin position="537"/>
        <end position="580"/>
    </location>
</feature>
<dbReference type="AlphaFoldDB" id="A0AAD9PDW3"/>
<comment type="caution">
    <text evidence="4">The sequence shown here is derived from an EMBL/GenBank/DDBJ whole genome shotgun (WGS) entry which is preliminary data.</text>
</comment>
<feature type="region of interest" description="Disordered" evidence="2">
    <location>
        <begin position="139"/>
        <end position="187"/>
    </location>
</feature>
<feature type="region of interest" description="Disordered" evidence="2">
    <location>
        <begin position="24"/>
        <end position="65"/>
    </location>
</feature>
<keyword evidence="1" id="KW-0479">Metal-binding</keyword>
<protein>
    <recommendedName>
        <fullName evidence="3">C2H2-type domain-containing protein</fullName>
    </recommendedName>
</protein>
<evidence type="ECO:0000256" key="2">
    <source>
        <dbReference type="SAM" id="MobiDB-lite"/>
    </source>
</evidence>
<feature type="region of interest" description="Disordered" evidence="2">
    <location>
        <begin position="87"/>
        <end position="108"/>
    </location>
</feature>
<dbReference type="InterPro" id="IPR013087">
    <property type="entry name" value="Znf_C2H2_type"/>
</dbReference>
<gene>
    <name evidence="4" type="ORF">NP493_18g10022</name>
</gene>
<name>A0AAD9PDW3_RIDPI</name>
<feature type="compositionally biased region" description="Basic and acidic residues" evidence="2">
    <location>
        <begin position="35"/>
        <end position="46"/>
    </location>
</feature>
<evidence type="ECO:0000259" key="3">
    <source>
        <dbReference type="PROSITE" id="PS50157"/>
    </source>
</evidence>
<dbReference type="Proteomes" id="UP001209878">
    <property type="component" value="Unassembled WGS sequence"/>
</dbReference>
<keyword evidence="1" id="KW-0862">Zinc</keyword>
<evidence type="ECO:0000313" key="5">
    <source>
        <dbReference type="Proteomes" id="UP001209878"/>
    </source>
</evidence>
<feature type="compositionally biased region" description="Acidic residues" evidence="2">
    <location>
        <begin position="401"/>
        <end position="414"/>
    </location>
</feature>
<sequence length="580" mass="64379">MATTTLKTAADTECAQTLLQLATSTSPPHSLAVGDKSHTNLPKRDGQTINRKRSSLSESSGKSRILKQQLESRVKGSQLPANLLLGCKQLGSGHPSDSGAHEPPGELTKRIRLDHNYSRMVEERYYDYRHIDEYDCYGDNGQTGLTRSSPNDVRSKRDPASKLLGHKKVHKRSPNKTHSSSPKTRDQTFDNLKLDRCKKEECSENMHTFDCSHKIHKAAECDLNSSADLYEPSSSKFKNFHLLLTCLSTEKCMMEKLSHKKHTPDIGGRDNLYDQTESEFGLVIADTEAKQFECLCCHKMFTKRRYLTKHMRRMHPGMNILPTPKEDPILVLCPNCGNSIPRRNFRRHSTSCNTHLWKTKRQLEVDLANCQFCGVRMRRHVLVKHLAQEHCVENLKGAGENDSDSELSDADNDTDSVQSGGSGWATCDICMEHIEDFALGQHIAEKHPDATATASSTLCDPVSCQLCGAQMTPRSLMAHLTDEHWVSPHDSSIGVAPPPADGADTLFSHSLLKAILDSSKRDFSGRHGSESSDTIKSISVVAVPSSDEHDDSSCKLMVSPEPMQSVRTGPSSRLSPVPVQ</sequence>
<feature type="compositionally biased region" description="Basic residues" evidence="2">
    <location>
        <begin position="164"/>
        <end position="175"/>
    </location>
</feature>
<feature type="domain" description="C2H2-type" evidence="3">
    <location>
        <begin position="292"/>
        <end position="320"/>
    </location>
</feature>
<evidence type="ECO:0000313" key="4">
    <source>
        <dbReference type="EMBL" id="KAK2193049.1"/>
    </source>
</evidence>
<organism evidence="4 5">
    <name type="scientific">Ridgeia piscesae</name>
    <name type="common">Tubeworm</name>
    <dbReference type="NCBI Taxonomy" id="27915"/>
    <lineage>
        <taxon>Eukaryota</taxon>
        <taxon>Metazoa</taxon>
        <taxon>Spiralia</taxon>
        <taxon>Lophotrochozoa</taxon>
        <taxon>Annelida</taxon>
        <taxon>Polychaeta</taxon>
        <taxon>Sedentaria</taxon>
        <taxon>Canalipalpata</taxon>
        <taxon>Sabellida</taxon>
        <taxon>Siboglinidae</taxon>
        <taxon>Ridgeia</taxon>
    </lineage>
</organism>
<evidence type="ECO:0000256" key="1">
    <source>
        <dbReference type="PROSITE-ProRule" id="PRU00042"/>
    </source>
</evidence>
<dbReference type="GO" id="GO:0008270">
    <property type="term" value="F:zinc ion binding"/>
    <property type="evidence" value="ECO:0007669"/>
    <property type="project" value="UniProtKB-KW"/>
</dbReference>
<keyword evidence="1" id="KW-0863">Zinc-finger</keyword>
<dbReference type="PROSITE" id="PS50157">
    <property type="entry name" value="ZINC_FINGER_C2H2_2"/>
    <property type="match status" value="1"/>
</dbReference>
<reference evidence="4" key="1">
    <citation type="journal article" date="2023" name="Mol. Biol. Evol.">
        <title>Third-Generation Sequencing Reveals the Adaptive Role of the Epigenome in Three Deep-Sea Polychaetes.</title>
        <authorList>
            <person name="Perez M."/>
            <person name="Aroh O."/>
            <person name="Sun Y."/>
            <person name="Lan Y."/>
            <person name="Juniper S.K."/>
            <person name="Young C.R."/>
            <person name="Angers B."/>
            <person name="Qian P.Y."/>
        </authorList>
    </citation>
    <scope>NUCLEOTIDE SEQUENCE</scope>
    <source>
        <strain evidence="4">R07B-5</strain>
    </source>
</reference>
<accession>A0AAD9PDW3</accession>
<feature type="region of interest" description="Disordered" evidence="2">
    <location>
        <begin position="397"/>
        <end position="420"/>
    </location>
</feature>
<feature type="compositionally biased region" description="Polar residues" evidence="2">
    <location>
        <begin position="140"/>
        <end position="152"/>
    </location>
</feature>
<dbReference type="SMART" id="SM00355">
    <property type="entry name" value="ZnF_C2H2"/>
    <property type="match status" value="5"/>
</dbReference>
<feature type="compositionally biased region" description="Polar residues" evidence="2">
    <location>
        <begin position="565"/>
        <end position="574"/>
    </location>
</feature>
<dbReference type="PROSITE" id="PS00028">
    <property type="entry name" value="ZINC_FINGER_C2H2_1"/>
    <property type="match status" value="1"/>
</dbReference>
<proteinExistence type="predicted"/>
<keyword evidence="5" id="KW-1185">Reference proteome</keyword>
<dbReference type="EMBL" id="JAODUO010000018">
    <property type="protein sequence ID" value="KAK2193049.1"/>
    <property type="molecule type" value="Genomic_DNA"/>
</dbReference>
<feature type="compositionally biased region" description="Basic and acidic residues" evidence="2">
    <location>
        <begin position="99"/>
        <end position="108"/>
    </location>
</feature>